<dbReference type="EMBL" id="FQUH01000001">
    <property type="protein sequence ID" value="SHE43285.1"/>
    <property type="molecule type" value="Genomic_DNA"/>
</dbReference>
<gene>
    <name evidence="1" type="ORF">SAMN02745781_00305</name>
</gene>
<dbReference type="AlphaFoldDB" id="A0A1M4TFX0"/>
<accession>A0A1M4TFX0</accession>
<protein>
    <recommendedName>
        <fullName evidence="3">Type VI secretion system protein</fullName>
    </recommendedName>
</protein>
<proteinExistence type="predicted"/>
<dbReference type="RefSeq" id="WP_072954676.1">
    <property type="nucleotide sequence ID" value="NZ_FQUH01000001.1"/>
</dbReference>
<reference evidence="2" key="1">
    <citation type="submission" date="2016-11" db="EMBL/GenBank/DDBJ databases">
        <authorList>
            <person name="Varghese N."/>
            <person name="Submissions S."/>
        </authorList>
    </citation>
    <scope>NUCLEOTIDE SEQUENCE [LARGE SCALE GENOMIC DNA]</scope>
    <source>
        <strain evidence="2">DSM 21264</strain>
    </source>
</reference>
<dbReference type="PROSITE" id="PS51257">
    <property type="entry name" value="PROKAR_LIPOPROTEIN"/>
    <property type="match status" value="1"/>
</dbReference>
<name>A0A1M4TFX0_VIBGA</name>
<keyword evidence="2" id="KW-1185">Reference proteome</keyword>
<evidence type="ECO:0008006" key="3">
    <source>
        <dbReference type="Google" id="ProtNLM"/>
    </source>
</evidence>
<dbReference type="Proteomes" id="UP000184159">
    <property type="component" value="Unassembled WGS sequence"/>
</dbReference>
<evidence type="ECO:0000313" key="2">
    <source>
        <dbReference type="Proteomes" id="UP000184159"/>
    </source>
</evidence>
<evidence type="ECO:0000313" key="1">
    <source>
        <dbReference type="EMBL" id="SHE43285.1"/>
    </source>
</evidence>
<sequence>MRKNAIGTVLLILLLTASGCGVTKYIPFYPEQNNEIASISVQSDVHSNQNIPVSMDILFVYQDGLEEGLKHLTGSAWFKNKAAFLLRYQHALDIVHLEVVPQTAPQEVPLPDNYQAAIQVILFANYLDPKGQYQADLSQFKHLDIRLRKDRYTLKEQSE</sequence>
<organism evidence="1 2">
    <name type="scientific">Vibrio gazogenes DSM 21264 = NBRC 103151</name>
    <dbReference type="NCBI Taxonomy" id="1123492"/>
    <lineage>
        <taxon>Bacteria</taxon>
        <taxon>Pseudomonadati</taxon>
        <taxon>Pseudomonadota</taxon>
        <taxon>Gammaproteobacteria</taxon>
        <taxon>Vibrionales</taxon>
        <taxon>Vibrionaceae</taxon>
        <taxon>Vibrio</taxon>
    </lineage>
</organism>